<name>A0ABU6ZF24_9FABA</name>
<keyword evidence="4" id="KW-1185">Reference proteome</keyword>
<dbReference type="Pfam" id="PF00789">
    <property type="entry name" value="UBX"/>
    <property type="match status" value="1"/>
</dbReference>
<organism evidence="3 4">
    <name type="scientific">Stylosanthes scabra</name>
    <dbReference type="NCBI Taxonomy" id="79078"/>
    <lineage>
        <taxon>Eukaryota</taxon>
        <taxon>Viridiplantae</taxon>
        <taxon>Streptophyta</taxon>
        <taxon>Embryophyta</taxon>
        <taxon>Tracheophyta</taxon>
        <taxon>Spermatophyta</taxon>
        <taxon>Magnoliopsida</taxon>
        <taxon>eudicotyledons</taxon>
        <taxon>Gunneridae</taxon>
        <taxon>Pentapetalae</taxon>
        <taxon>rosids</taxon>
        <taxon>fabids</taxon>
        <taxon>Fabales</taxon>
        <taxon>Fabaceae</taxon>
        <taxon>Papilionoideae</taxon>
        <taxon>50 kb inversion clade</taxon>
        <taxon>dalbergioids sensu lato</taxon>
        <taxon>Dalbergieae</taxon>
        <taxon>Pterocarpus clade</taxon>
        <taxon>Stylosanthes</taxon>
    </lineage>
</organism>
<accession>A0ABU6ZF24</accession>
<protein>
    <recommendedName>
        <fullName evidence="2">UBX domain-containing protein</fullName>
    </recommendedName>
</protein>
<dbReference type="InterPro" id="IPR003903">
    <property type="entry name" value="UIM_dom"/>
</dbReference>
<dbReference type="PANTHER" id="PTHR23322:SF55">
    <property type="entry name" value="PLANT UBX DOMAIN-CONTAINING PROTEIN 9"/>
    <property type="match status" value="1"/>
</dbReference>
<evidence type="ECO:0000259" key="2">
    <source>
        <dbReference type="PROSITE" id="PS50033"/>
    </source>
</evidence>
<proteinExistence type="predicted"/>
<dbReference type="SUPFAM" id="SSF54236">
    <property type="entry name" value="Ubiquitin-like"/>
    <property type="match status" value="1"/>
</dbReference>
<sequence length="507" mass="56951">MATPSRNDVAYFMRMTGAPEFVALQRLEEYGGNVNEAINAHFLQLDCNVDSMHNQRQNHGGGSGSGAPQYIQSNVNANNQNRGWSRGVMPFLNAARRFRPSLLLDPNYRRELRDSYNGIGASSDNVPHAASTSQNVTGNLYGTHDYHHNEYNLAQANTSKHGSDNDVEEALIQAAIEASKNDSRERATWDQHDDINGSLDDEIPRGHLQQEDDDLAHALSLSLKTAEEEEAIREFMVKEISKTQGTNSIRSTMELGTSSNQNVPRDVARPTVGHPSNHSSATQLQRTEDVFISEKWGDISSDELNEALMLEAALFGETPNQSSHRVSPLPDLQHYPEKNINPNRQCLSCPTSQLSSDTQMLRKEQDAAYLASLRADKLKELNSLKEAETHCPREEKPLEKMLETKELEKQLYKKEVRLSKEPPVDDQNAITIVVRMPDGSRSERRFLKSDKLQFLFDFIDNNGAVKPDTYRVVKSYPRHAYSTKDGKLTLSEVGLSNKNEALFLELI</sequence>
<dbReference type="InterPro" id="IPR029071">
    <property type="entry name" value="Ubiquitin-like_domsf"/>
</dbReference>
<dbReference type="CDD" id="cd14351">
    <property type="entry name" value="UBA_Ubx1_like"/>
    <property type="match status" value="1"/>
</dbReference>
<dbReference type="CDD" id="cd01767">
    <property type="entry name" value="UBX"/>
    <property type="match status" value="1"/>
</dbReference>
<dbReference type="EMBL" id="JASCZI010272143">
    <property type="protein sequence ID" value="MED6220549.1"/>
    <property type="molecule type" value="Genomic_DNA"/>
</dbReference>
<keyword evidence="1" id="KW-0833">Ubl conjugation pathway</keyword>
<comment type="caution">
    <text evidence="3">The sequence shown here is derived from an EMBL/GenBank/DDBJ whole genome shotgun (WGS) entry which is preliminary data.</text>
</comment>
<evidence type="ECO:0000313" key="3">
    <source>
        <dbReference type="EMBL" id="MED6220549.1"/>
    </source>
</evidence>
<dbReference type="PROSITE" id="PS50330">
    <property type="entry name" value="UIM"/>
    <property type="match status" value="1"/>
</dbReference>
<reference evidence="3 4" key="1">
    <citation type="journal article" date="2023" name="Plants (Basel)">
        <title>Bridging the Gap: Combining Genomics and Transcriptomics Approaches to Understand Stylosanthes scabra, an Orphan Legume from the Brazilian Caatinga.</title>
        <authorList>
            <person name="Ferreira-Neto J.R.C."/>
            <person name="da Silva M.D."/>
            <person name="Binneck E."/>
            <person name="de Melo N.F."/>
            <person name="da Silva R.H."/>
            <person name="de Melo A.L.T.M."/>
            <person name="Pandolfi V."/>
            <person name="Bustamante F.O."/>
            <person name="Brasileiro-Vidal A.C."/>
            <person name="Benko-Iseppon A.M."/>
        </authorList>
    </citation>
    <scope>NUCLEOTIDE SEQUENCE [LARGE SCALE GENOMIC DNA]</scope>
    <source>
        <tissue evidence="3">Leaves</tissue>
    </source>
</reference>
<feature type="domain" description="UBX" evidence="2">
    <location>
        <begin position="425"/>
        <end position="503"/>
    </location>
</feature>
<dbReference type="InterPro" id="IPR050730">
    <property type="entry name" value="UBX_domain-protein"/>
</dbReference>
<dbReference type="Proteomes" id="UP001341840">
    <property type="component" value="Unassembled WGS sequence"/>
</dbReference>
<dbReference type="SMART" id="SM00726">
    <property type="entry name" value="UIM"/>
    <property type="match status" value="2"/>
</dbReference>
<dbReference type="PANTHER" id="PTHR23322">
    <property type="entry name" value="FAS-ASSOCIATED PROTEIN"/>
    <property type="match status" value="1"/>
</dbReference>
<evidence type="ECO:0000256" key="1">
    <source>
        <dbReference type="ARBA" id="ARBA00022786"/>
    </source>
</evidence>
<dbReference type="Pfam" id="PF14555">
    <property type="entry name" value="UBA_4"/>
    <property type="match status" value="1"/>
</dbReference>
<evidence type="ECO:0000313" key="4">
    <source>
        <dbReference type="Proteomes" id="UP001341840"/>
    </source>
</evidence>
<dbReference type="InterPro" id="IPR001012">
    <property type="entry name" value="UBX_dom"/>
</dbReference>
<dbReference type="PROSITE" id="PS50033">
    <property type="entry name" value="UBX"/>
    <property type="match status" value="1"/>
</dbReference>
<dbReference type="SMART" id="SM00166">
    <property type="entry name" value="UBX"/>
    <property type="match status" value="1"/>
</dbReference>
<gene>
    <name evidence="3" type="ORF">PIB30_045865</name>
</gene>
<dbReference type="Gene3D" id="3.10.20.90">
    <property type="entry name" value="Phosphatidylinositol 3-kinase Catalytic Subunit, Chain A, domain 1"/>
    <property type="match status" value="1"/>
</dbReference>